<accession>A0A644YXL4</accession>
<sequence length="298" mass="32282">MREKKLTLWLLGLALALCAALAGLVLLQSSRLRALRENTPAAISSAQEDAPVSTAPENSAHLTEAFGLTPAGTDETKGTATAEISLRLWEDQMDAAVKLLIEAGEKTVSIPLERSANRTYTAPVTLALPDRQSGENAPVSLTVEVEDSGVFSREWLGEYPNALFMTATLRADLKEGGMTYVRKSLPTPGVGLMRMNPECRLSVLDGDESVAVKNAAFRVYCNGKLVKSLPAVEDETGRNLYGPKAWDNALVCRNGDRVILTFSCTGEDGRFYEFQLETAYITHEQGDVTSRLMPPAVS</sequence>
<protein>
    <submittedName>
        <fullName evidence="1">Uncharacterized protein</fullName>
    </submittedName>
</protein>
<gene>
    <name evidence="1" type="ORF">SDC9_79616</name>
</gene>
<comment type="caution">
    <text evidence="1">The sequence shown here is derived from an EMBL/GenBank/DDBJ whole genome shotgun (WGS) entry which is preliminary data.</text>
</comment>
<reference evidence="1" key="1">
    <citation type="submission" date="2019-08" db="EMBL/GenBank/DDBJ databases">
        <authorList>
            <person name="Kucharzyk K."/>
            <person name="Murdoch R.W."/>
            <person name="Higgins S."/>
            <person name="Loffler F."/>
        </authorList>
    </citation>
    <scope>NUCLEOTIDE SEQUENCE</scope>
</reference>
<dbReference type="EMBL" id="VSSQ01006540">
    <property type="protein sequence ID" value="MPM33049.1"/>
    <property type="molecule type" value="Genomic_DNA"/>
</dbReference>
<organism evidence="1">
    <name type="scientific">bioreactor metagenome</name>
    <dbReference type="NCBI Taxonomy" id="1076179"/>
    <lineage>
        <taxon>unclassified sequences</taxon>
        <taxon>metagenomes</taxon>
        <taxon>ecological metagenomes</taxon>
    </lineage>
</organism>
<name>A0A644YXL4_9ZZZZ</name>
<dbReference type="AlphaFoldDB" id="A0A644YXL4"/>
<proteinExistence type="predicted"/>
<evidence type="ECO:0000313" key="1">
    <source>
        <dbReference type="EMBL" id="MPM33049.1"/>
    </source>
</evidence>